<evidence type="ECO:0000313" key="2">
    <source>
        <dbReference type="EMBL" id="AWW50681.1"/>
    </source>
</evidence>
<accession>A0A2Z4JPC7</accession>
<reference evidence="3" key="4">
    <citation type="journal article" date="2021" name="Genome Biol. Evol.">
        <title>Continental-Scale Gene Flow Prevents Allopatric Divergence of Pelagic Freshwater Bacteria.</title>
        <authorList>
            <person name="Hoetzinger M."/>
            <person name="Pitt A."/>
            <person name="Huemer A."/>
            <person name="Hahn M.W."/>
        </authorList>
    </citation>
    <scope>NUCLEOTIDE SEQUENCE</scope>
    <source>
        <strain evidence="4">AP-YLGG-20-G6</strain>
        <strain evidence="3">SM1-W8</strain>
    </source>
</reference>
<name>A0A2Z4JPC7_9BURK</name>
<feature type="transmembrane region" description="Helical" evidence="1">
    <location>
        <begin position="40"/>
        <end position="60"/>
    </location>
</feature>
<sequence length="101" mass="11182">MDALGVAVVSLGVLWGLLGFIRNIAQRPIDDSYKAFRDQIIRALLLGLEILVASDIIRTVAINPTLMSVAILGAIITLRCFLSWSLTLEMTGRWPWQTAEK</sequence>
<dbReference type="KEGG" id="poh:DPM16_03570"/>
<gene>
    <name evidence="5" type="ORF">DP176_06105</name>
    <name evidence="4" type="ORF">G6693_01875</name>
    <name evidence="3" type="ORF">G6731_01715</name>
    <name evidence="2" type="ORF">Pas1_05510</name>
</gene>
<feature type="transmembrane region" description="Helical" evidence="1">
    <location>
        <begin position="6"/>
        <end position="25"/>
    </location>
</feature>
<dbReference type="PANTHER" id="PTHR38468">
    <property type="entry name" value="SLL0939 PROTEIN"/>
    <property type="match status" value="1"/>
</dbReference>
<dbReference type="Proteomes" id="UP000783102">
    <property type="component" value="Unassembled WGS sequence"/>
</dbReference>
<protein>
    <submittedName>
        <fullName evidence="3">DUF1622 domain-containing protein</fullName>
    </submittedName>
</protein>
<reference evidence="2" key="3">
    <citation type="journal article" date="2019" name="Int. J. Syst. Evol. Microbiol.">
        <title>Polynucleobacter paneuropaeus sp. nov., characterized by six strains isolated from freshwater lakes located along a 3000 km north-south cross-section across Europe.</title>
        <authorList>
            <person name="Hoetzinger M."/>
            <person name="Schmidt J."/>
            <person name="Pitt A."/>
            <person name="Koll U."/>
            <person name="Lang E."/>
            <person name="Hahn M.W."/>
        </authorList>
    </citation>
    <scope>NUCLEOTIDE SEQUENCE</scope>
    <source>
        <strain evidence="2">MG-25-Pas1-D2</strain>
    </source>
</reference>
<evidence type="ECO:0000256" key="1">
    <source>
        <dbReference type="SAM" id="Phobius"/>
    </source>
</evidence>
<dbReference type="AlphaFoldDB" id="A0A2Z4JPC7"/>
<evidence type="ECO:0000313" key="5">
    <source>
        <dbReference type="EMBL" id="RAZ42483.1"/>
    </source>
</evidence>
<reference evidence="6" key="1">
    <citation type="submission" date="2018-06" db="EMBL/GenBank/DDBJ databases">
        <title>Description of a new Polynucleobacter species.</title>
        <authorList>
            <person name="Hahn M.W."/>
        </authorList>
    </citation>
    <scope>NUCLEOTIDE SEQUENCE [LARGE SCALE GENOMIC DNA]</scope>
    <source>
        <strain evidence="6">MG-25-Pas1-D2</strain>
    </source>
</reference>
<keyword evidence="1" id="KW-1133">Transmembrane helix</keyword>
<dbReference type="EMBL" id="QMCH01000003">
    <property type="protein sequence ID" value="RAZ42483.1"/>
    <property type="molecule type" value="Genomic_DNA"/>
</dbReference>
<dbReference type="PANTHER" id="PTHR38468:SF1">
    <property type="entry name" value="SLL0939 PROTEIN"/>
    <property type="match status" value="1"/>
</dbReference>
<feature type="transmembrane region" description="Helical" evidence="1">
    <location>
        <begin position="66"/>
        <end position="86"/>
    </location>
</feature>
<dbReference type="Proteomes" id="UP000762271">
    <property type="component" value="Unassembled WGS sequence"/>
</dbReference>
<reference evidence="5 7" key="2">
    <citation type="submission" date="2018-06" db="EMBL/GenBank/DDBJ databases">
        <title>Genome of strain Polynucleobacter sp. FUKU-NW-11.</title>
        <authorList>
            <person name="Hahn M.W."/>
        </authorList>
    </citation>
    <scope>NUCLEOTIDE SEQUENCE [LARGE SCALE GENOMIC DNA]</scope>
    <source>
        <strain evidence="5">FUKU-NW-11</strain>
        <strain evidence="7">FUKU-NW11</strain>
    </source>
</reference>
<dbReference type="Proteomes" id="UP000248592">
    <property type="component" value="Chromosome"/>
</dbReference>
<dbReference type="Pfam" id="PF07784">
    <property type="entry name" value="DUF1622"/>
    <property type="match status" value="1"/>
</dbReference>
<evidence type="ECO:0000313" key="3">
    <source>
        <dbReference type="EMBL" id="MBT8550681.1"/>
    </source>
</evidence>
<evidence type="ECO:0000313" key="7">
    <source>
        <dbReference type="Proteomes" id="UP000251072"/>
    </source>
</evidence>
<evidence type="ECO:0000313" key="6">
    <source>
        <dbReference type="Proteomes" id="UP000248592"/>
    </source>
</evidence>
<keyword evidence="1" id="KW-0812">Transmembrane</keyword>
<organism evidence="2 6">
    <name type="scientific">Polynucleobacter paneuropaeus</name>
    <dbReference type="NCBI Taxonomy" id="2527775"/>
    <lineage>
        <taxon>Bacteria</taxon>
        <taxon>Pseudomonadati</taxon>
        <taxon>Pseudomonadota</taxon>
        <taxon>Betaproteobacteria</taxon>
        <taxon>Burkholderiales</taxon>
        <taxon>Burkholderiaceae</taxon>
        <taxon>Polynucleobacter</taxon>
    </lineage>
</organism>
<evidence type="ECO:0000313" key="4">
    <source>
        <dbReference type="EMBL" id="MBT8590671.1"/>
    </source>
</evidence>
<dbReference type="Proteomes" id="UP000251072">
    <property type="component" value="Unassembled WGS sequence"/>
</dbReference>
<dbReference type="EMBL" id="JAANEY010000001">
    <property type="protein sequence ID" value="MBT8550681.1"/>
    <property type="molecule type" value="Genomic_DNA"/>
</dbReference>
<keyword evidence="1" id="KW-0472">Membrane</keyword>
<proteinExistence type="predicted"/>
<dbReference type="EMBL" id="CP030085">
    <property type="protein sequence ID" value="AWW50681.1"/>
    <property type="molecule type" value="Genomic_DNA"/>
</dbReference>
<keyword evidence="7" id="KW-1185">Reference proteome</keyword>
<dbReference type="EMBL" id="JAANGI010000001">
    <property type="protein sequence ID" value="MBT8590671.1"/>
    <property type="molecule type" value="Genomic_DNA"/>
</dbReference>
<dbReference type="InterPro" id="IPR012427">
    <property type="entry name" value="DUF1622"/>
</dbReference>